<keyword evidence="2" id="KW-1185">Reference proteome</keyword>
<dbReference type="EMBL" id="AP026560">
    <property type="protein sequence ID" value="BDP42900.1"/>
    <property type="molecule type" value="Genomic_DNA"/>
</dbReference>
<protein>
    <submittedName>
        <fullName evidence="1">Uncharacterized protein</fullName>
    </submittedName>
</protein>
<evidence type="ECO:0000313" key="1">
    <source>
        <dbReference type="EMBL" id="BDP42900.1"/>
    </source>
</evidence>
<dbReference type="RefSeq" id="WP_264775576.1">
    <property type="nucleotide sequence ID" value="NZ_AP026560.1"/>
</dbReference>
<organism evidence="1 2">
    <name type="scientific">Deinococcus aetherius</name>
    <dbReference type="NCBI Taxonomy" id="200252"/>
    <lineage>
        <taxon>Bacteria</taxon>
        <taxon>Thermotogati</taxon>
        <taxon>Deinococcota</taxon>
        <taxon>Deinococci</taxon>
        <taxon>Deinococcales</taxon>
        <taxon>Deinococcaceae</taxon>
        <taxon>Deinococcus</taxon>
    </lineage>
</organism>
<evidence type="ECO:0000313" key="2">
    <source>
        <dbReference type="Proteomes" id="UP001064971"/>
    </source>
</evidence>
<name>A0ABM8AGP7_9DEIO</name>
<reference evidence="1" key="1">
    <citation type="submission" date="2022-07" db="EMBL/GenBank/DDBJ databases">
        <title>Complete Genome Sequence of the Radioresistant Bacterium Deinococcus aetherius ST0316, Isolated from the Air Dust collected in Lower Stratosphere above Japan.</title>
        <authorList>
            <person name="Satoh K."/>
            <person name="Hagiwara K."/>
            <person name="Katsumata K."/>
            <person name="Kubo A."/>
            <person name="Yokobori S."/>
            <person name="Yamagishi A."/>
            <person name="Oono Y."/>
            <person name="Narumi I."/>
        </authorList>
    </citation>
    <scope>NUCLEOTIDE SEQUENCE</scope>
    <source>
        <strain evidence="1">ST0316</strain>
    </source>
</reference>
<dbReference type="Proteomes" id="UP001064971">
    <property type="component" value="Chromosome"/>
</dbReference>
<gene>
    <name evidence="1" type="ORF">DAETH_28690</name>
</gene>
<proteinExistence type="predicted"/>
<sequence length="182" mass="19990">MTHTEPRPTLPTLALNYETGTFVNTLTGEQHSRIEAVVLGYREDRTLYPSLQNPDPRPECVNGSVYGPCVDCGLKEFGPQGEVPPCSEELTLLLWQDEHAEVVMLTARRSQVRVLERFLRMKAFLGGELHDQRVTIAMTPHLEGGLNRLVLLPGAPLDGNAQGRMAALVERVRASGAFGGLS</sequence>
<accession>A0ABM8AGP7</accession>